<dbReference type="InterPro" id="IPR032675">
    <property type="entry name" value="LRR_dom_sf"/>
</dbReference>
<gene>
    <name evidence="4" type="ORF">KC19_2G181500</name>
</gene>
<dbReference type="EMBL" id="CM026422">
    <property type="protein sequence ID" value="KAG0587664.1"/>
    <property type="molecule type" value="Genomic_DNA"/>
</dbReference>
<dbReference type="SMART" id="SM00369">
    <property type="entry name" value="LRR_TYP"/>
    <property type="match status" value="17"/>
</dbReference>
<dbReference type="Gene3D" id="3.40.50.10140">
    <property type="entry name" value="Toll/interleukin-1 receptor homology (TIR) domain"/>
    <property type="match status" value="1"/>
</dbReference>
<dbReference type="InterPro" id="IPR006553">
    <property type="entry name" value="Leu-rich_rpt_Cys-con_subtyp"/>
</dbReference>
<keyword evidence="2" id="KW-0677">Repeat</keyword>
<dbReference type="Pfam" id="PF00931">
    <property type="entry name" value="NB-ARC"/>
    <property type="match status" value="1"/>
</dbReference>
<dbReference type="SMART" id="SM00367">
    <property type="entry name" value="LRR_CC"/>
    <property type="match status" value="11"/>
</dbReference>
<keyword evidence="1" id="KW-0433">Leucine-rich repeat</keyword>
<comment type="caution">
    <text evidence="4">The sequence shown here is derived from an EMBL/GenBank/DDBJ whole genome shotgun (WGS) entry which is preliminary data.</text>
</comment>
<dbReference type="Pfam" id="PF23598">
    <property type="entry name" value="LRR_14"/>
    <property type="match status" value="4"/>
</dbReference>
<dbReference type="InterPro" id="IPR055414">
    <property type="entry name" value="LRR_R13L4/SHOC2-like"/>
</dbReference>
<dbReference type="GO" id="GO:0043531">
    <property type="term" value="F:ADP binding"/>
    <property type="evidence" value="ECO:0007669"/>
    <property type="project" value="InterPro"/>
</dbReference>
<dbReference type="InterPro" id="IPR027417">
    <property type="entry name" value="P-loop_NTPase"/>
</dbReference>
<dbReference type="AlphaFoldDB" id="A0A8T0IVB1"/>
<dbReference type="InterPro" id="IPR001611">
    <property type="entry name" value="Leu-rich_rpt"/>
</dbReference>
<dbReference type="PANTHER" id="PTHR45752:SF187">
    <property type="entry name" value="LEUCINE-RICH REPEAT AND IQ DOMAIN-CONTAINING PROTEIN 4"/>
    <property type="match status" value="1"/>
</dbReference>
<dbReference type="PROSITE" id="PS50104">
    <property type="entry name" value="TIR"/>
    <property type="match status" value="1"/>
</dbReference>
<evidence type="ECO:0000259" key="3">
    <source>
        <dbReference type="PROSITE" id="PS50104"/>
    </source>
</evidence>
<dbReference type="InterPro" id="IPR035897">
    <property type="entry name" value="Toll_tir_struct_dom_sf"/>
</dbReference>
<dbReference type="InterPro" id="IPR003591">
    <property type="entry name" value="Leu-rich_rpt_typical-subtyp"/>
</dbReference>
<dbReference type="Gene3D" id="3.40.50.300">
    <property type="entry name" value="P-loop containing nucleotide triphosphate hydrolases"/>
    <property type="match status" value="1"/>
</dbReference>
<proteinExistence type="predicted"/>
<reference evidence="4" key="1">
    <citation type="submission" date="2020-06" db="EMBL/GenBank/DDBJ databases">
        <title>WGS assembly of Ceratodon purpureus strain R40.</title>
        <authorList>
            <person name="Carey S.B."/>
            <person name="Jenkins J."/>
            <person name="Shu S."/>
            <person name="Lovell J.T."/>
            <person name="Sreedasyam A."/>
            <person name="Maumus F."/>
            <person name="Tiley G.P."/>
            <person name="Fernandez-Pozo N."/>
            <person name="Barry K."/>
            <person name="Chen C."/>
            <person name="Wang M."/>
            <person name="Lipzen A."/>
            <person name="Daum C."/>
            <person name="Saski C.A."/>
            <person name="Payton A.C."/>
            <person name="Mcbreen J.C."/>
            <person name="Conrad R.E."/>
            <person name="Kollar L.M."/>
            <person name="Olsson S."/>
            <person name="Huttunen S."/>
            <person name="Landis J.B."/>
            <person name="Wickett N.J."/>
            <person name="Johnson M.G."/>
            <person name="Rensing S.A."/>
            <person name="Grimwood J."/>
            <person name="Schmutz J."/>
            <person name="Mcdaniel S.F."/>
        </authorList>
    </citation>
    <scope>NUCLEOTIDE SEQUENCE</scope>
    <source>
        <strain evidence="4">R40</strain>
    </source>
</reference>
<evidence type="ECO:0000256" key="1">
    <source>
        <dbReference type="ARBA" id="ARBA00022614"/>
    </source>
</evidence>
<dbReference type="Gene3D" id="3.80.10.10">
    <property type="entry name" value="Ribonuclease Inhibitor"/>
    <property type="match status" value="4"/>
</dbReference>
<dbReference type="InterPro" id="IPR042197">
    <property type="entry name" value="Apaf_helical"/>
</dbReference>
<accession>A0A8T0IVB1</accession>
<dbReference type="Pfam" id="PF01582">
    <property type="entry name" value="TIR"/>
    <property type="match status" value="1"/>
</dbReference>
<dbReference type="InterPro" id="IPR000157">
    <property type="entry name" value="TIR_dom"/>
</dbReference>
<dbReference type="SUPFAM" id="SSF52058">
    <property type="entry name" value="L domain-like"/>
    <property type="match status" value="3"/>
</dbReference>
<dbReference type="Gene3D" id="1.10.8.430">
    <property type="entry name" value="Helical domain of apoptotic protease-activating factors"/>
    <property type="match status" value="1"/>
</dbReference>
<evidence type="ECO:0000313" key="5">
    <source>
        <dbReference type="Proteomes" id="UP000822688"/>
    </source>
</evidence>
<organism evidence="4 5">
    <name type="scientific">Ceratodon purpureus</name>
    <name type="common">Fire moss</name>
    <name type="synonym">Dicranum purpureum</name>
    <dbReference type="NCBI Taxonomy" id="3225"/>
    <lineage>
        <taxon>Eukaryota</taxon>
        <taxon>Viridiplantae</taxon>
        <taxon>Streptophyta</taxon>
        <taxon>Embryophyta</taxon>
        <taxon>Bryophyta</taxon>
        <taxon>Bryophytina</taxon>
        <taxon>Bryopsida</taxon>
        <taxon>Dicranidae</taxon>
        <taxon>Pseudoditrichales</taxon>
        <taxon>Ditrichaceae</taxon>
        <taxon>Ceratodon</taxon>
    </lineage>
</organism>
<dbReference type="GO" id="GO:0007165">
    <property type="term" value="P:signal transduction"/>
    <property type="evidence" value="ECO:0007669"/>
    <property type="project" value="InterPro"/>
</dbReference>
<evidence type="ECO:0000313" key="4">
    <source>
        <dbReference type="EMBL" id="KAG0587664.1"/>
    </source>
</evidence>
<dbReference type="Proteomes" id="UP000822688">
    <property type="component" value="Chromosome 2"/>
</dbReference>
<dbReference type="InterPro" id="IPR002182">
    <property type="entry name" value="NB-ARC"/>
</dbReference>
<evidence type="ECO:0000256" key="2">
    <source>
        <dbReference type="ARBA" id="ARBA00022737"/>
    </source>
</evidence>
<dbReference type="PANTHER" id="PTHR45752">
    <property type="entry name" value="LEUCINE-RICH REPEAT-CONTAINING"/>
    <property type="match status" value="1"/>
</dbReference>
<dbReference type="SUPFAM" id="SSF52200">
    <property type="entry name" value="Toll/Interleukin receptor TIR domain"/>
    <property type="match status" value="1"/>
</dbReference>
<name>A0A8T0IVB1_CERPU</name>
<feature type="domain" description="TIR" evidence="3">
    <location>
        <begin position="19"/>
        <end position="180"/>
    </location>
</feature>
<dbReference type="Pfam" id="PF00560">
    <property type="entry name" value="LRR_1"/>
    <property type="match status" value="2"/>
</dbReference>
<dbReference type="InterPro" id="IPR050715">
    <property type="entry name" value="LRR-SigEffector_domain"/>
</dbReference>
<dbReference type="SUPFAM" id="SSF52540">
    <property type="entry name" value="P-loop containing nucleoside triphosphate hydrolases"/>
    <property type="match status" value="1"/>
</dbReference>
<dbReference type="PRINTS" id="PR00364">
    <property type="entry name" value="DISEASERSIST"/>
</dbReference>
<protein>
    <recommendedName>
        <fullName evidence="3">TIR domain-containing protein</fullName>
    </recommendedName>
</protein>
<keyword evidence="5" id="KW-1185">Reference proteome</keyword>
<dbReference type="GO" id="GO:0006952">
    <property type="term" value="P:defense response"/>
    <property type="evidence" value="ECO:0007669"/>
    <property type="project" value="UniProtKB-KW"/>
</dbReference>
<dbReference type="InterPro" id="IPR058192">
    <property type="entry name" value="WHD_ROQ1-like"/>
</dbReference>
<dbReference type="SMART" id="SM00255">
    <property type="entry name" value="TIR"/>
    <property type="match status" value="1"/>
</dbReference>
<sequence length="1250" mass="137694">MESDVRPAKRLRTSEDEFGNYDVFISHRGPDTKTGFVGFLYEGFTGTGLRPFLDCKSIDKGQDSWTCIEHAIKTTPIAVVIFSESFALSEWCLKELHLMLETPGIKILPVFYKVRPCEVNFPEKGPLAAGFDKLKQRHDATLINQWREDLKRASKLNGWEHSEAKQRLEIDLVKEVVEKIFEYANKALPVDVGEHVIGVDQVACKIIQELDQNKRVLLLGLWGMGGIGKSTLARELYNSLRTRFTSSCYIEDVTDKVAQGGIVKVQNCIMKNLCHDNSNSIEDKSEGKVILEERLSKTKFLLVLDDVRDNDEMEYWISRKMLVGGSICIVTSRNRRVFETSSSFDTTHEVYIHNVQRLGSLDSKQVFASYVFGGVSKIKQGCYELVSRISEACGGVPLVLKVCGNLLKNEEDVEIWEDVLKKLESGTIMDEEKIFKCLRISYDSLERLHKEMFLDIACALLGQPKDWAIRVWRSHGWSAPLGVRSLVEKALVIVDGNGCFSMHDHLRDMGREIAMKERACQPGFVRRLWMPESLKLVEGGKELCNSLQTLVISNNFNPDITLNSSDLKGLRILLLSCLPANVLLTLPENLSWFGCSKSDRRGVAPRIRQINRLVVLDLKYSNIRTLCESIGNARHLEVLNLSQARYLSSLPDSIGSLGNLKTLRLDSSGIESLPESVGSLSSLECLDMSGCRKLTSLPDSIGHLGRMKTLRLVSSGIESLPESFGSLSSLESLDMSGCLELTKLPDSIGALGKMKTLRLNFSRIESLPESFGSLSSLESLNLSGCGKLTKLPDSIGDLGKMMTLRLDSSGIESLPESFGSLSSLESLYLSGCGKLTKVPDSIGHLGKMKTLRLDPSGIECLPVSFGSLSSLESLDMSWCKKLTKLPESIGGLRKLETLNLGDSGIESMPESFRSLSSLESLDMSRCRKLTKLPNSIGDLGKMKTLRLDSSGIETLPESFGSLSSLESLDMFKCKEFSKLPDSIGDLGKMKTLRLDSSGIESLPESFGSLSSLESLDMSMCQKLTKLPDSIGHLGKIKTLTLVSSGIESLPDSFGSLSSLESLDMSQCKKLTKLPNSIEHLGKMKTLRLDSSGIESLPESFGSLSSLESLDMSMCQKLTKLPDSIGHLGKIKTLTLVSSGIESLPDSFGSLSSLESLDMSQCKKLTQLPYSIEHLGKMKTLRLDSSGIESLPESFGSLSSLENLDMSHCEKLTKLPDSIGGLGKLKTIQLDSSGIESLPEFCKNVLDVLES</sequence>
<dbReference type="Pfam" id="PF23282">
    <property type="entry name" value="WHD_ROQ1"/>
    <property type="match status" value="1"/>
</dbReference>